<dbReference type="VEuPathDB" id="FungiDB:PPTG_19834"/>
<evidence type="ECO:0000256" key="1">
    <source>
        <dbReference type="SAM" id="MobiDB-lite"/>
    </source>
</evidence>
<feature type="region of interest" description="Disordered" evidence="1">
    <location>
        <begin position="114"/>
        <end position="141"/>
    </location>
</feature>
<organism evidence="2">
    <name type="scientific">Phytophthora nicotianae</name>
    <name type="common">Potato buckeye rot agent</name>
    <name type="synonym">Phytophthora parasitica</name>
    <dbReference type="NCBI Taxonomy" id="4792"/>
    <lineage>
        <taxon>Eukaryota</taxon>
        <taxon>Sar</taxon>
        <taxon>Stramenopiles</taxon>
        <taxon>Oomycota</taxon>
        <taxon>Peronosporomycetes</taxon>
        <taxon>Peronosporales</taxon>
        <taxon>Peronosporaceae</taxon>
        <taxon>Phytophthora</taxon>
    </lineage>
</organism>
<sequence length="193" mass="20577">MGPMETIMGEDAAQDGVENEPNGVNKDDVSTALVALPVEVRLACGGVQGVREKEALATAKEQIECEMAVRDGERAARYVATVRPAMAAVKFVRVDREEEQRVSSVRAQHLCGRGDEVQPAGEGAGTTQEITETGEGASPTTADTVVTDVLLATTKGTRDISMDVTKTTEMGMSEESGELEHAKELASILWPTW</sequence>
<name>W2LHV4_PHYNI</name>
<feature type="region of interest" description="Disordered" evidence="1">
    <location>
        <begin position="1"/>
        <end position="26"/>
    </location>
</feature>
<feature type="compositionally biased region" description="Low complexity" evidence="1">
    <location>
        <begin position="125"/>
        <end position="141"/>
    </location>
</feature>
<proteinExistence type="predicted"/>
<gene>
    <name evidence="2" type="ORF">L917_05601</name>
</gene>
<evidence type="ECO:0000313" key="2">
    <source>
        <dbReference type="EMBL" id="ETL97043.1"/>
    </source>
</evidence>
<reference evidence="2" key="1">
    <citation type="submission" date="2013-11" db="EMBL/GenBank/DDBJ databases">
        <title>The Genome Sequence of Phytophthora parasitica CHvinca01.</title>
        <authorList>
            <consortium name="The Broad Institute Genomics Platform"/>
            <person name="Russ C."/>
            <person name="Tyler B."/>
            <person name="Panabieres F."/>
            <person name="Shan W."/>
            <person name="Tripathy S."/>
            <person name="Grunwald N."/>
            <person name="Machado M."/>
            <person name="Johnson C.S."/>
            <person name="Arredondo F."/>
            <person name="Hong C."/>
            <person name="Coffey M."/>
            <person name="Young S.K."/>
            <person name="Zeng Q."/>
            <person name="Gargeya S."/>
            <person name="Fitzgerald M."/>
            <person name="Abouelleil A."/>
            <person name="Alvarado L."/>
            <person name="Chapman S.B."/>
            <person name="Gainer-Dewar J."/>
            <person name="Goldberg J."/>
            <person name="Griggs A."/>
            <person name="Gujja S."/>
            <person name="Hansen M."/>
            <person name="Howarth C."/>
            <person name="Imamovic A."/>
            <person name="Ireland A."/>
            <person name="Larimer J."/>
            <person name="McCowan C."/>
            <person name="Murphy C."/>
            <person name="Pearson M."/>
            <person name="Poon T.W."/>
            <person name="Priest M."/>
            <person name="Roberts A."/>
            <person name="Saif S."/>
            <person name="Shea T."/>
            <person name="Sykes S."/>
            <person name="Wortman J."/>
            <person name="Nusbaum C."/>
            <person name="Birren B."/>
        </authorList>
    </citation>
    <scope>NUCLEOTIDE SEQUENCE [LARGE SCALE GENOMIC DNA]</scope>
    <source>
        <strain evidence="2">CHvinca01</strain>
    </source>
</reference>
<protein>
    <submittedName>
        <fullName evidence="2">Uncharacterized protein</fullName>
    </submittedName>
</protein>
<dbReference type="OrthoDB" id="115068at2759"/>
<accession>W2LHV4</accession>
<dbReference type="Proteomes" id="UP000054423">
    <property type="component" value="Unassembled WGS sequence"/>
</dbReference>
<dbReference type="EMBL" id="KI678791">
    <property type="protein sequence ID" value="ETL97043.1"/>
    <property type="molecule type" value="Genomic_DNA"/>
</dbReference>
<dbReference type="AlphaFoldDB" id="W2LHV4"/>